<evidence type="ECO:0000256" key="1">
    <source>
        <dbReference type="SAM" id="MobiDB-lite"/>
    </source>
</evidence>
<reference evidence="4 5" key="1">
    <citation type="submission" date="2020-12" db="EMBL/GenBank/DDBJ databases">
        <title>Microbacterium sp. HY060.</title>
        <authorList>
            <person name="Zhou J."/>
        </authorList>
    </citation>
    <scope>NUCLEOTIDE SEQUENCE [LARGE SCALE GENOMIC DNA]</scope>
    <source>
        <strain evidence="4 5">HY60</strain>
    </source>
</reference>
<dbReference type="InterPro" id="IPR054262">
    <property type="entry name" value="DUF6993"/>
</dbReference>
<evidence type="ECO:0000313" key="4">
    <source>
        <dbReference type="EMBL" id="QPZ37062.1"/>
    </source>
</evidence>
<protein>
    <recommendedName>
        <fullName evidence="3">DUF6993 domain-containing protein</fullName>
    </recommendedName>
</protein>
<feature type="domain" description="DUF6993" evidence="3">
    <location>
        <begin position="70"/>
        <end position="153"/>
    </location>
</feature>
<dbReference type="PROSITE" id="PS51257">
    <property type="entry name" value="PROKAR_LIPOPROTEIN"/>
    <property type="match status" value="1"/>
</dbReference>
<dbReference type="Proteomes" id="UP000662814">
    <property type="component" value="Chromosome"/>
</dbReference>
<dbReference type="EMBL" id="CP061169">
    <property type="protein sequence ID" value="QPZ37062.1"/>
    <property type="molecule type" value="Genomic_DNA"/>
</dbReference>
<name>A0ABX6YE90_9MICO</name>
<proteinExistence type="predicted"/>
<feature type="chain" id="PRO_5047270279" description="DUF6993 domain-containing protein" evidence="2">
    <location>
        <begin position="28"/>
        <end position="158"/>
    </location>
</feature>
<organism evidence="4 5">
    <name type="scientific">Paramicrobacterium chengjingii</name>
    <dbReference type="NCBI Taxonomy" id="2769067"/>
    <lineage>
        <taxon>Bacteria</taxon>
        <taxon>Bacillati</taxon>
        <taxon>Actinomycetota</taxon>
        <taxon>Actinomycetes</taxon>
        <taxon>Micrococcales</taxon>
        <taxon>Microbacteriaceae</taxon>
        <taxon>Paramicrobacterium</taxon>
    </lineage>
</organism>
<gene>
    <name evidence="4" type="ORF">HCR76_09225</name>
</gene>
<evidence type="ECO:0000313" key="5">
    <source>
        <dbReference type="Proteomes" id="UP000662814"/>
    </source>
</evidence>
<feature type="signal peptide" evidence="2">
    <location>
        <begin position="1"/>
        <end position="27"/>
    </location>
</feature>
<feature type="region of interest" description="Disordered" evidence="1">
    <location>
        <begin position="30"/>
        <end position="56"/>
    </location>
</feature>
<evidence type="ECO:0000259" key="3">
    <source>
        <dbReference type="Pfam" id="PF22504"/>
    </source>
</evidence>
<keyword evidence="5" id="KW-1185">Reference proteome</keyword>
<evidence type="ECO:0000256" key="2">
    <source>
        <dbReference type="SAM" id="SignalP"/>
    </source>
</evidence>
<accession>A0ABX6YE90</accession>
<dbReference type="RefSeq" id="WP_166993121.1">
    <property type="nucleotide sequence ID" value="NZ_CP061169.1"/>
</dbReference>
<dbReference type="Pfam" id="PF22504">
    <property type="entry name" value="DUF6993"/>
    <property type="match status" value="1"/>
</dbReference>
<keyword evidence="2" id="KW-0732">Signal</keyword>
<sequence>MGRTTARLWALGGTLLLTWVLCGCAPAVDSTAPQTSTGSPVEETSPPAQTELVPDGSAEDNLGYFDAVNTGVLAENPDAMGMDFINALVEAGFDKSAMQVTEDYSTVGNRAESIQFSVRWNDQCLIGQNGEAVGGYHSVVMDALDSGTCLIGNTRDIE</sequence>